<dbReference type="GO" id="GO:0003700">
    <property type="term" value="F:DNA-binding transcription factor activity"/>
    <property type="evidence" value="ECO:0007669"/>
    <property type="project" value="TreeGrafter"/>
</dbReference>
<dbReference type="InterPro" id="IPR009057">
    <property type="entry name" value="Homeodomain-like_sf"/>
</dbReference>
<reference evidence="6" key="1">
    <citation type="submission" date="2021-02" db="EMBL/GenBank/DDBJ databases">
        <title>Sequencing the genomes of 1000 actinobacteria strains.</title>
        <authorList>
            <person name="Klenk H.-P."/>
        </authorList>
    </citation>
    <scope>NUCLEOTIDE SEQUENCE</scope>
    <source>
        <strain evidence="6">DSM 22850</strain>
    </source>
</reference>
<dbReference type="AlphaFoldDB" id="A0A940PUS3"/>
<sequence>MAESTIRDITRRAVRAQIVQAADVLFAEQGYDATTIDQIAERVGISPRTFFRYIGSKEELVLAHFTRLSESFVERLAARPEGEDAWASLRRMFDQIVVVNNDPELHKYGWLAQDIVESSPTLLATHLERMESVQRELTGILLRKHQGDDWRGTRALVGSAFACMSSVVSRRDDAPAVTDMAGELDRVMGSVRPLTQAPN</sequence>
<name>A0A940PUS3_9MICO</name>
<dbReference type="PROSITE" id="PS50977">
    <property type="entry name" value="HTH_TETR_2"/>
    <property type="match status" value="1"/>
</dbReference>
<evidence type="ECO:0000313" key="6">
    <source>
        <dbReference type="EMBL" id="MBP1326600.1"/>
    </source>
</evidence>
<dbReference type="GO" id="GO:0000976">
    <property type="term" value="F:transcription cis-regulatory region binding"/>
    <property type="evidence" value="ECO:0007669"/>
    <property type="project" value="TreeGrafter"/>
</dbReference>
<keyword evidence="3" id="KW-0804">Transcription</keyword>
<dbReference type="PANTHER" id="PTHR30055:SF238">
    <property type="entry name" value="MYCOFACTOCIN BIOSYNTHESIS TRANSCRIPTIONAL REGULATOR MFTR-RELATED"/>
    <property type="match status" value="1"/>
</dbReference>
<evidence type="ECO:0000256" key="3">
    <source>
        <dbReference type="ARBA" id="ARBA00023163"/>
    </source>
</evidence>
<evidence type="ECO:0000256" key="2">
    <source>
        <dbReference type="ARBA" id="ARBA00023125"/>
    </source>
</evidence>
<feature type="DNA-binding region" description="H-T-H motif" evidence="4">
    <location>
        <begin position="35"/>
        <end position="54"/>
    </location>
</feature>
<accession>A0A940PUS3</accession>
<keyword evidence="1" id="KW-0805">Transcription regulation</keyword>
<dbReference type="PRINTS" id="PR00455">
    <property type="entry name" value="HTHTETR"/>
</dbReference>
<evidence type="ECO:0000259" key="5">
    <source>
        <dbReference type="PROSITE" id="PS50977"/>
    </source>
</evidence>
<evidence type="ECO:0000256" key="1">
    <source>
        <dbReference type="ARBA" id="ARBA00023015"/>
    </source>
</evidence>
<gene>
    <name evidence="6" type="ORF">JOF28_001832</name>
</gene>
<dbReference type="RefSeq" id="WP_209705480.1">
    <property type="nucleotide sequence ID" value="NZ_JAFIDA010000001.1"/>
</dbReference>
<proteinExistence type="predicted"/>
<dbReference type="EMBL" id="JAFIDA010000001">
    <property type="protein sequence ID" value="MBP1326600.1"/>
    <property type="molecule type" value="Genomic_DNA"/>
</dbReference>
<protein>
    <submittedName>
        <fullName evidence="6">AcrR family transcriptional regulator</fullName>
    </submittedName>
</protein>
<dbReference type="SUPFAM" id="SSF46689">
    <property type="entry name" value="Homeodomain-like"/>
    <property type="match status" value="1"/>
</dbReference>
<keyword evidence="2 4" id="KW-0238">DNA-binding</keyword>
<evidence type="ECO:0000313" key="7">
    <source>
        <dbReference type="Proteomes" id="UP000675163"/>
    </source>
</evidence>
<dbReference type="Pfam" id="PF00440">
    <property type="entry name" value="TetR_N"/>
    <property type="match status" value="1"/>
</dbReference>
<comment type="caution">
    <text evidence="6">The sequence shown here is derived from an EMBL/GenBank/DDBJ whole genome shotgun (WGS) entry which is preliminary data.</text>
</comment>
<dbReference type="Proteomes" id="UP000675163">
    <property type="component" value="Unassembled WGS sequence"/>
</dbReference>
<dbReference type="PANTHER" id="PTHR30055">
    <property type="entry name" value="HTH-TYPE TRANSCRIPTIONAL REGULATOR RUTR"/>
    <property type="match status" value="1"/>
</dbReference>
<feature type="domain" description="HTH tetR-type" evidence="5">
    <location>
        <begin position="12"/>
        <end position="72"/>
    </location>
</feature>
<organism evidence="6 7">
    <name type="scientific">Leucobacter exalbidus</name>
    <dbReference type="NCBI Taxonomy" id="662960"/>
    <lineage>
        <taxon>Bacteria</taxon>
        <taxon>Bacillati</taxon>
        <taxon>Actinomycetota</taxon>
        <taxon>Actinomycetes</taxon>
        <taxon>Micrococcales</taxon>
        <taxon>Microbacteriaceae</taxon>
        <taxon>Leucobacter</taxon>
    </lineage>
</organism>
<dbReference type="Gene3D" id="1.10.357.10">
    <property type="entry name" value="Tetracycline Repressor, domain 2"/>
    <property type="match status" value="1"/>
</dbReference>
<evidence type="ECO:0000256" key="4">
    <source>
        <dbReference type="PROSITE-ProRule" id="PRU00335"/>
    </source>
</evidence>
<dbReference type="InterPro" id="IPR001647">
    <property type="entry name" value="HTH_TetR"/>
</dbReference>
<keyword evidence="7" id="KW-1185">Reference proteome</keyword>
<dbReference type="InterPro" id="IPR050109">
    <property type="entry name" value="HTH-type_TetR-like_transc_reg"/>
</dbReference>